<reference evidence="2" key="1">
    <citation type="submission" date="2023-10" db="EMBL/GenBank/DDBJ databases">
        <authorList>
            <person name="Chen Y."/>
            <person name="Shah S."/>
            <person name="Dougan E. K."/>
            <person name="Thang M."/>
            <person name="Chan C."/>
        </authorList>
    </citation>
    <scope>NUCLEOTIDE SEQUENCE [LARGE SCALE GENOMIC DNA]</scope>
</reference>
<evidence type="ECO:0000256" key="1">
    <source>
        <dbReference type="SAM" id="MobiDB-lite"/>
    </source>
</evidence>
<name>A0ABN9VJG5_9DINO</name>
<protein>
    <submittedName>
        <fullName evidence="2">Uncharacterized protein</fullName>
    </submittedName>
</protein>
<organism evidence="2 3">
    <name type="scientific">Prorocentrum cordatum</name>
    <dbReference type="NCBI Taxonomy" id="2364126"/>
    <lineage>
        <taxon>Eukaryota</taxon>
        <taxon>Sar</taxon>
        <taxon>Alveolata</taxon>
        <taxon>Dinophyceae</taxon>
        <taxon>Prorocentrales</taxon>
        <taxon>Prorocentraceae</taxon>
        <taxon>Prorocentrum</taxon>
    </lineage>
</organism>
<sequence>MVTNTNNHGFTNCQEVGGSVRSETPGGPTVVRARLVSSASASHSSQFFAHYDLLLQEIESLSDAPGEMDRAQAGHSSASSKVVDEAAKLNMAKISMEHYDYLLAKNRGSLIYRTPFQPSTWLRGGRKGRISRCEAKRHLCTSEVSRCTEAFKSAQQVCAAQEDIVNQWAGKVARKSSAEAEVASMRSDVVAKNRSAELSRLEGTCAAARVQRDEGKVTLESLTQMERLAQQAHAKLFEAYNKQLVAQGQHAEAERLALRGGSSSSLEQAAKMSRDRGVKEALQLAQEATSLLQEAFSVIPAAVCQVQPGLAARAGGPGALGGPAGQGCWQAGGMFDIGAGFGAMLTGLSVGNDIQQNIKNIMNCERVLDQQLGKVKALVGIYERDVAVLEQSLAEYVHQLDIEASRIFDEVRFNASHRRSVV</sequence>
<keyword evidence="3" id="KW-1185">Reference proteome</keyword>
<dbReference type="EMBL" id="CAUYUJ010017171">
    <property type="protein sequence ID" value="CAK0872503.1"/>
    <property type="molecule type" value="Genomic_DNA"/>
</dbReference>
<proteinExistence type="predicted"/>
<feature type="compositionally biased region" description="Polar residues" evidence="1">
    <location>
        <begin position="1"/>
        <end position="14"/>
    </location>
</feature>
<comment type="caution">
    <text evidence="2">The sequence shown here is derived from an EMBL/GenBank/DDBJ whole genome shotgun (WGS) entry which is preliminary data.</text>
</comment>
<feature type="region of interest" description="Disordered" evidence="1">
    <location>
        <begin position="1"/>
        <end position="25"/>
    </location>
</feature>
<evidence type="ECO:0000313" key="3">
    <source>
        <dbReference type="Proteomes" id="UP001189429"/>
    </source>
</evidence>
<gene>
    <name evidence="2" type="ORF">PCOR1329_LOCUS57950</name>
</gene>
<evidence type="ECO:0000313" key="2">
    <source>
        <dbReference type="EMBL" id="CAK0872503.1"/>
    </source>
</evidence>
<accession>A0ABN9VJG5</accession>
<dbReference type="Proteomes" id="UP001189429">
    <property type="component" value="Unassembled WGS sequence"/>
</dbReference>